<dbReference type="InParanoid" id="A0A2K1Y0N4"/>
<feature type="region of interest" description="Disordered" evidence="1">
    <location>
        <begin position="93"/>
        <end position="162"/>
    </location>
</feature>
<protein>
    <submittedName>
        <fullName evidence="2">Uncharacterized protein</fullName>
    </submittedName>
</protein>
<name>A0A2K1Y0N4_POPTR</name>
<sequence>MRKAREYYEERNDTEGTLRQLPRHRVAEGVIFEGAVAFNRCLICFDQDGINLTESVQCVYSFPFREFLTYNDSNKPLADTDLDKISEARSMNIIKQDEQLKGDEDENSSDCIKQPVNSQNGTGLSTGTNEVEGEREVGSEQVSDSNSRETQMVPKLILTLPA</sequence>
<dbReference type="AlphaFoldDB" id="A0A2K1Y0N4"/>
<accession>A0A2K1Y0N4</accession>
<dbReference type="STRING" id="3694.A0A2K1Y0N4"/>
<keyword evidence="3" id="KW-1185">Reference proteome</keyword>
<dbReference type="EMBL" id="CM009302">
    <property type="protein sequence ID" value="PNT06582.1"/>
    <property type="molecule type" value="Genomic_DNA"/>
</dbReference>
<feature type="compositionally biased region" description="Polar residues" evidence="1">
    <location>
        <begin position="140"/>
        <end position="150"/>
    </location>
</feature>
<evidence type="ECO:0000313" key="2">
    <source>
        <dbReference type="EMBL" id="PNT06582.1"/>
    </source>
</evidence>
<proteinExistence type="predicted"/>
<evidence type="ECO:0000313" key="3">
    <source>
        <dbReference type="Proteomes" id="UP000006729"/>
    </source>
</evidence>
<dbReference type="Proteomes" id="UP000006729">
    <property type="component" value="Chromosome 13"/>
</dbReference>
<evidence type="ECO:0000256" key="1">
    <source>
        <dbReference type="SAM" id="MobiDB-lite"/>
    </source>
</evidence>
<organism evidence="2 3">
    <name type="scientific">Populus trichocarpa</name>
    <name type="common">Western balsam poplar</name>
    <name type="synonym">Populus balsamifera subsp. trichocarpa</name>
    <dbReference type="NCBI Taxonomy" id="3694"/>
    <lineage>
        <taxon>Eukaryota</taxon>
        <taxon>Viridiplantae</taxon>
        <taxon>Streptophyta</taxon>
        <taxon>Embryophyta</taxon>
        <taxon>Tracheophyta</taxon>
        <taxon>Spermatophyta</taxon>
        <taxon>Magnoliopsida</taxon>
        <taxon>eudicotyledons</taxon>
        <taxon>Gunneridae</taxon>
        <taxon>Pentapetalae</taxon>
        <taxon>rosids</taxon>
        <taxon>fabids</taxon>
        <taxon>Malpighiales</taxon>
        <taxon>Salicaceae</taxon>
        <taxon>Saliceae</taxon>
        <taxon>Populus</taxon>
    </lineage>
</organism>
<feature type="compositionally biased region" description="Polar residues" evidence="1">
    <location>
        <begin position="109"/>
        <end position="129"/>
    </location>
</feature>
<reference evidence="2 3" key="1">
    <citation type="journal article" date="2006" name="Science">
        <title>The genome of black cottonwood, Populus trichocarpa (Torr. &amp; Gray).</title>
        <authorList>
            <person name="Tuskan G.A."/>
            <person name="Difazio S."/>
            <person name="Jansson S."/>
            <person name="Bohlmann J."/>
            <person name="Grigoriev I."/>
            <person name="Hellsten U."/>
            <person name="Putnam N."/>
            <person name="Ralph S."/>
            <person name="Rombauts S."/>
            <person name="Salamov A."/>
            <person name="Schein J."/>
            <person name="Sterck L."/>
            <person name="Aerts A."/>
            <person name="Bhalerao R.R."/>
            <person name="Bhalerao R.P."/>
            <person name="Blaudez D."/>
            <person name="Boerjan W."/>
            <person name="Brun A."/>
            <person name="Brunner A."/>
            <person name="Busov V."/>
            <person name="Campbell M."/>
            <person name="Carlson J."/>
            <person name="Chalot M."/>
            <person name="Chapman J."/>
            <person name="Chen G.L."/>
            <person name="Cooper D."/>
            <person name="Coutinho P.M."/>
            <person name="Couturier J."/>
            <person name="Covert S."/>
            <person name="Cronk Q."/>
            <person name="Cunningham R."/>
            <person name="Davis J."/>
            <person name="Degroeve S."/>
            <person name="Dejardin A."/>
            <person name="Depamphilis C."/>
            <person name="Detter J."/>
            <person name="Dirks B."/>
            <person name="Dubchak I."/>
            <person name="Duplessis S."/>
            <person name="Ehlting J."/>
            <person name="Ellis B."/>
            <person name="Gendler K."/>
            <person name="Goodstein D."/>
            <person name="Gribskov M."/>
            <person name="Grimwood J."/>
            <person name="Groover A."/>
            <person name="Gunter L."/>
            <person name="Hamberger B."/>
            <person name="Heinze B."/>
            <person name="Helariutta Y."/>
            <person name="Henrissat B."/>
            <person name="Holligan D."/>
            <person name="Holt R."/>
            <person name="Huang W."/>
            <person name="Islam-Faridi N."/>
            <person name="Jones S."/>
            <person name="Jones-Rhoades M."/>
            <person name="Jorgensen R."/>
            <person name="Joshi C."/>
            <person name="Kangasjarvi J."/>
            <person name="Karlsson J."/>
            <person name="Kelleher C."/>
            <person name="Kirkpatrick R."/>
            <person name="Kirst M."/>
            <person name="Kohler A."/>
            <person name="Kalluri U."/>
            <person name="Larimer F."/>
            <person name="Leebens-Mack J."/>
            <person name="Leple J.C."/>
            <person name="Locascio P."/>
            <person name="Lou Y."/>
            <person name="Lucas S."/>
            <person name="Martin F."/>
            <person name="Montanini B."/>
            <person name="Napoli C."/>
            <person name="Nelson D.R."/>
            <person name="Nelson C."/>
            <person name="Nieminen K."/>
            <person name="Nilsson O."/>
            <person name="Pereda V."/>
            <person name="Peter G."/>
            <person name="Philippe R."/>
            <person name="Pilate G."/>
            <person name="Poliakov A."/>
            <person name="Razumovskaya J."/>
            <person name="Richardson P."/>
            <person name="Rinaldi C."/>
            <person name="Ritland K."/>
            <person name="Rouze P."/>
            <person name="Ryaboy D."/>
            <person name="Schmutz J."/>
            <person name="Schrader J."/>
            <person name="Segerman B."/>
            <person name="Shin H."/>
            <person name="Siddiqui A."/>
            <person name="Sterky F."/>
            <person name="Terry A."/>
            <person name="Tsai C.J."/>
            <person name="Uberbacher E."/>
            <person name="Unneberg P."/>
            <person name="Vahala J."/>
            <person name="Wall K."/>
            <person name="Wessler S."/>
            <person name="Yang G."/>
            <person name="Yin T."/>
            <person name="Douglas C."/>
            <person name="Marra M."/>
            <person name="Sandberg G."/>
            <person name="Van de Peer Y."/>
            <person name="Rokhsar D."/>
        </authorList>
    </citation>
    <scope>NUCLEOTIDE SEQUENCE [LARGE SCALE GENOMIC DNA]</scope>
    <source>
        <strain evidence="3">cv. Nisqually</strain>
    </source>
</reference>
<gene>
    <name evidence="2" type="ORF">POPTR_013G038800</name>
</gene>